<reference evidence="15 16" key="1">
    <citation type="journal article" date="2010" name="BMC Genomics">
        <title>Genome comparison of the epiphytic bacteria Erwinia billingiae and E. tasmaniensis with the pear pathogen E. pyrifoliae.</title>
        <authorList>
            <person name="Kube M."/>
            <person name="Migdoll A.M."/>
            <person name="Gehring I."/>
            <person name="Heitmann K."/>
            <person name="Mayer Y."/>
            <person name="Kuhl H."/>
            <person name="Knaust F."/>
            <person name="Geider K."/>
            <person name="Reinhardt R."/>
        </authorList>
    </citation>
    <scope>NUCLEOTIDE SEQUENCE [LARGE SCALE GENOMIC DNA]</scope>
    <source>
        <strain evidence="15 16">Eb661</strain>
    </source>
</reference>
<keyword evidence="7 14" id="KW-0378">Hydrolase</keyword>
<evidence type="ECO:0000256" key="4">
    <source>
        <dbReference type="ARBA" id="ARBA00021581"/>
    </source>
</evidence>
<keyword evidence="14" id="KW-0961">Cell wall biogenesis/degradation</keyword>
<dbReference type="Proteomes" id="UP000008793">
    <property type="component" value="Chromosome"/>
</dbReference>
<dbReference type="KEGG" id="ebi:EbC_08730"/>
<dbReference type="GO" id="GO:0050380">
    <property type="term" value="F:undecaprenyl-diphosphatase activity"/>
    <property type="evidence" value="ECO:0007669"/>
    <property type="project" value="UniProtKB-UniRule"/>
</dbReference>
<evidence type="ECO:0000256" key="2">
    <source>
        <dbReference type="ARBA" id="ARBA00010621"/>
    </source>
</evidence>
<keyword evidence="8 14" id="KW-1133">Transmembrane helix</keyword>
<dbReference type="Pfam" id="PF02673">
    <property type="entry name" value="BacA"/>
    <property type="match status" value="1"/>
</dbReference>
<evidence type="ECO:0000256" key="13">
    <source>
        <dbReference type="ARBA" id="ARBA00047594"/>
    </source>
</evidence>
<feature type="transmembrane region" description="Helical" evidence="14">
    <location>
        <begin position="283"/>
        <end position="300"/>
    </location>
</feature>
<keyword evidence="14" id="KW-0573">Peptidoglycan synthesis</keyword>
<keyword evidence="9 14" id="KW-0472">Membrane</keyword>
<comment type="function">
    <text evidence="14">Catalyzes the dephosphorylation of undecaprenyl diphosphate (UPP). Confers resistance to bacitracin.</text>
</comment>
<dbReference type="InterPro" id="IPR003824">
    <property type="entry name" value="UppP"/>
</dbReference>
<evidence type="ECO:0000256" key="3">
    <source>
        <dbReference type="ARBA" id="ARBA00012374"/>
    </source>
</evidence>
<keyword evidence="16" id="KW-1185">Reference proteome</keyword>
<comment type="miscellaneous">
    <text evidence="14">Bacitracin is thought to be involved in the inhibition of peptidoglycan synthesis by sequestering undecaprenyl diphosphate, thereby reducing the pool of lipid carrier available.</text>
</comment>
<feature type="transmembrane region" description="Helical" evidence="14">
    <location>
        <begin position="137"/>
        <end position="157"/>
    </location>
</feature>
<keyword evidence="15" id="KW-0418">Kinase</keyword>
<feature type="transmembrane region" description="Helical" evidence="14">
    <location>
        <begin position="102"/>
        <end position="125"/>
    </location>
</feature>
<comment type="subcellular location">
    <subcellularLocation>
        <location evidence="14">Cell inner membrane</location>
        <topology evidence="14">Multi-pass membrane protein</topology>
    </subcellularLocation>
    <subcellularLocation>
        <location evidence="1">Cell membrane</location>
        <topology evidence="1">Multi-pass membrane protein</topology>
    </subcellularLocation>
</comment>
<evidence type="ECO:0000256" key="10">
    <source>
        <dbReference type="ARBA" id="ARBA00023251"/>
    </source>
</evidence>
<organism evidence="16">
    <name type="scientific">Erwinia billingiae (strain Eb661)</name>
    <dbReference type="NCBI Taxonomy" id="634500"/>
    <lineage>
        <taxon>Bacteria</taxon>
        <taxon>Pseudomonadati</taxon>
        <taxon>Pseudomonadota</taxon>
        <taxon>Gammaproteobacteria</taxon>
        <taxon>Enterobacterales</taxon>
        <taxon>Erwiniaceae</taxon>
        <taxon>Erwinia</taxon>
    </lineage>
</organism>
<keyword evidence="6 14" id="KW-0812">Transmembrane</keyword>
<dbReference type="HOGENOM" id="CLU_060296_1_2_6"/>
<comment type="similarity">
    <text evidence="2 14">Belongs to the UppP family.</text>
</comment>
<evidence type="ECO:0000256" key="7">
    <source>
        <dbReference type="ARBA" id="ARBA00022801"/>
    </source>
</evidence>
<protein>
    <recommendedName>
        <fullName evidence="4 14">Undecaprenyl-diphosphatase</fullName>
        <ecNumber evidence="3 14">3.6.1.27</ecNumber>
    </recommendedName>
    <alternativeName>
        <fullName evidence="12 14">Bacitracin resistance protein</fullName>
    </alternativeName>
    <alternativeName>
        <fullName evidence="11 14">Undecaprenyl pyrophosphate phosphatase</fullName>
    </alternativeName>
</protein>
<dbReference type="EC" id="3.6.1.27" evidence="3 14"/>
<dbReference type="HAMAP" id="MF_01006">
    <property type="entry name" value="Undec_diphosphatase"/>
    <property type="match status" value="1"/>
</dbReference>
<keyword evidence="10 14" id="KW-0046">Antibiotic resistance</keyword>
<evidence type="ECO:0000256" key="12">
    <source>
        <dbReference type="ARBA" id="ARBA00032932"/>
    </source>
</evidence>
<dbReference type="GO" id="GO:0008360">
    <property type="term" value="P:regulation of cell shape"/>
    <property type="evidence" value="ECO:0007669"/>
    <property type="project" value="UniProtKB-KW"/>
</dbReference>
<dbReference type="PANTHER" id="PTHR30622:SF4">
    <property type="entry name" value="UNDECAPRENYL-DIPHOSPHATASE"/>
    <property type="match status" value="1"/>
</dbReference>
<evidence type="ECO:0000313" key="16">
    <source>
        <dbReference type="Proteomes" id="UP000008793"/>
    </source>
</evidence>
<keyword evidence="14" id="KW-0133">Cell shape</keyword>
<sequence length="301" mass="32466">MWAFACHENVIFISQRENVLSLFHVLLLAVVQGLAELLPVSSSAHVIMTEKLLGLDPSAPDMTLLLVMLHAGTMFAVIVYFWKSWVETYFSSVRAFKKNMLLIFLASLCTGIVGLLLLKVITALYAKNAPHFEIEQLFSNTKLIAGGLAAAGLLILYSSRQKENKDGELSPKSAMIVGIVQGLCLPFRGFSRSGATISAGMASGVSRKRAEEFSFALAVALTPPVIIKEVVRVYQHGGQAAAAGGHGAMSGILVPSLVGMVFSFLSGLLALRWLSRWLEHGRWHLFGGYCLLAAVVVGVFG</sequence>
<dbReference type="GO" id="GO:0071555">
    <property type="term" value="P:cell wall organization"/>
    <property type="evidence" value="ECO:0007669"/>
    <property type="project" value="UniProtKB-KW"/>
</dbReference>
<dbReference type="GO" id="GO:0046677">
    <property type="term" value="P:response to antibiotic"/>
    <property type="evidence" value="ECO:0007669"/>
    <property type="project" value="UniProtKB-UniRule"/>
</dbReference>
<gene>
    <name evidence="14" type="primary">uppP</name>
    <name evidence="15" type="ordered locus">EbC_08730</name>
</gene>
<feature type="transmembrane region" description="Helical" evidence="14">
    <location>
        <begin position="21"/>
        <end position="42"/>
    </location>
</feature>
<evidence type="ECO:0000256" key="11">
    <source>
        <dbReference type="ARBA" id="ARBA00032707"/>
    </source>
</evidence>
<dbReference type="GO" id="GO:0005886">
    <property type="term" value="C:plasma membrane"/>
    <property type="evidence" value="ECO:0007669"/>
    <property type="project" value="UniProtKB-SubCell"/>
</dbReference>
<proteinExistence type="inferred from homology"/>
<keyword evidence="14" id="KW-0997">Cell inner membrane</keyword>
<feature type="transmembrane region" description="Helical" evidence="14">
    <location>
        <begin position="62"/>
        <end position="82"/>
    </location>
</feature>
<evidence type="ECO:0000256" key="6">
    <source>
        <dbReference type="ARBA" id="ARBA00022692"/>
    </source>
</evidence>
<evidence type="ECO:0000256" key="9">
    <source>
        <dbReference type="ARBA" id="ARBA00023136"/>
    </source>
</evidence>
<evidence type="ECO:0000256" key="5">
    <source>
        <dbReference type="ARBA" id="ARBA00022475"/>
    </source>
</evidence>
<keyword evidence="5 14" id="KW-1003">Cell membrane</keyword>
<dbReference type="STRING" id="634500.EbC_08730"/>
<name>D8MNJ7_ERWBE</name>
<keyword evidence="15" id="KW-0808">Transferase</keyword>
<accession>D8MNJ7</accession>
<dbReference type="PANTHER" id="PTHR30622">
    <property type="entry name" value="UNDECAPRENYL-DIPHOSPHATASE"/>
    <property type="match status" value="1"/>
</dbReference>
<evidence type="ECO:0000313" key="15">
    <source>
        <dbReference type="EMBL" id="CAX58404.1"/>
    </source>
</evidence>
<evidence type="ECO:0000256" key="8">
    <source>
        <dbReference type="ARBA" id="ARBA00022989"/>
    </source>
</evidence>
<dbReference type="AlphaFoldDB" id="D8MNJ7"/>
<dbReference type="GO" id="GO:0009252">
    <property type="term" value="P:peptidoglycan biosynthetic process"/>
    <property type="evidence" value="ECO:0007669"/>
    <property type="project" value="UniProtKB-KW"/>
</dbReference>
<dbReference type="eggNOG" id="COG1968">
    <property type="taxonomic scope" value="Bacteria"/>
</dbReference>
<evidence type="ECO:0000256" key="1">
    <source>
        <dbReference type="ARBA" id="ARBA00004651"/>
    </source>
</evidence>
<dbReference type="EMBL" id="FP236843">
    <property type="protein sequence ID" value="CAX58404.1"/>
    <property type="molecule type" value="Genomic_DNA"/>
</dbReference>
<dbReference type="GO" id="GO:0016301">
    <property type="term" value="F:kinase activity"/>
    <property type="evidence" value="ECO:0007669"/>
    <property type="project" value="UniProtKB-KW"/>
</dbReference>
<evidence type="ECO:0000256" key="14">
    <source>
        <dbReference type="HAMAP-Rule" id="MF_01006"/>
    </source>
</evidence>
<feature type="transmembrane region" description="Helical" evidence="14">
    <location>
        <begin position="251"/>
        <end position="271"/>
    </location>
</feature>
<comment type="catalytic activity">
    <reaction evidence="13 14">
        <text>di-trans,octa-cis-undecaprenyl diphosphate + H2O = di-trans,octa-cis-undecaprenyl phosphate + phosphate + H(+)</text>
        <dbReference type="Rhea" id="RHEA:28094"/>
        <dbReference type="ChEBI" id="CHEBI:15377"/>
        <dbReference type="ChEBI" id="CHEBI:15378"/>
        <dbReference type="ChEBI" id="CHEBI:43474"/>
        <dbReference type="ChEBI" id="CHEBI:58405"/>
        <dbReference type="ChEBI" id="CHEBI:60392"/>
        <dbReference type="EC" id="3.6.1.27"/>
    </reaction>
</comment>